<dbReference type="PIRSF" id="PIRSF022536">
    <property type="entry name" value="A612L_SET"/>
    <property type="match status" value="1"/>
</dbReference>
<proteinExistence type="predicted"/>
<dbReference type="SMART" id="SM00317">
    <property type="entry name" value="SET"/>
    <property type="match status" value="1"/>
</dbReference>
<evidence type="ECO:0000259" key="1">
    <source>
        <dbReference type="PROSITE" id="PS50280"/>
    </source>
</evidence>
<dbReference type="AlphaFoldDB" id="H6L5G5"/>
<dbReference type="InterPro" id="IPR009207">
    <property type="entry name" value="SET7_MeTrfase"/>
</dbReference>
<accession>H6L5G5</accession>
<dbReference type="InterPro" id="IPR046341">
    <property type="entry name" value="SET_dom_sf"/>
</dbReference>
<dbReference type="PROSITE" id="PS50280">
    <property type="entry name" value="SET"/>
    <property type="match status" value="1"/>
</dbReference>
<keyword evidence="3" id="KW-1185">Reference proteome</keyword>
<dbReference type="STRING" id="984262.SGRA_2453"/>
<dbReference type="GO" id="GO:0062122">
    <property type="term" value="F:histone H3K37 methyltransferase activity"/>
    <property type="evidence" value="ECO:0007669"/>
    <property type="project" value="InterPro"/>
</dbReference>
<reference evidence="2 3" key="1">
    <citation type="journal article" date="2012" name="Stand. Genomic Sci.">
        <title>Complete genome sequencing and analysis of Saprospira grandis str. Lewin, a predatory marine bacterium.</title>
        <authorList>
            <person name="Saw J.H."/>
            <person name="Yuryev A."/>
            <person name="Kanbe M."/>
            <person name="Hou S."/>
            <person name="Young A.G."/>
            <person name="Aizawa S."/>
            <person name="Alam M."/>
        </authorList>
    </citation>
    <scope>NUCLEOTIDE SEQUENCE [LARGE SCALE GENOMIC DNA]</scope>
    <source>
        <strain evidence="2 3">Lewin</strain>
    </source>
</reference>
<organism evidence="2 3">
    <name type="scientific">Saprospira grandis (strain Lewin)</name>
    <dbReference type="NCBI Taxonomy" id="984262"/>
    <lineage>
        <taxon>Bacteria</taxon>
        <taxon>Pseudomonadati</taxon>
        <taxon>Bacteroidota</taxon>
        <taxon>Saprospiria</taxon>
        <taxon>Saprospirales</taxon>
        <taxon>Saprospiraceae</taxon>
        <taxon>Saprospira</taxon>
    </lineage>
</organism>
<dbReference type="SUPFAM" id="SSF82199">
    <property type="entry name" value="SET domain"/>
    <property type="match status" value="1"/>
</dbReference>
<dbReference type="HOGENOM" id="CLU_124044_1_0_10"/>
<name>H6L5G5_SAPGL</name>
<dbReference type="eggNOG" id="COG2940">
    <property type="taxonomic scope" value="Bacteria"/>
</dbReference>
<dbReference type="OrthoDB" id="279507at2"/>
<dbReference type="Pfam" id="PF00856">
    <property type="entry name" value="SET"/>
    <property type="match status" value="1"/>
</dbReference>
<dbReference type="KEGG" id="sgn:SGRA_2453"/>
<dbReference type="InterPro" id="IPR001214">
    <property type="entry name" value="SET_dom"/>
</dbReference>
<dbReference type="Proteomes" id="UP000007519">
    <property type="component" value="Chromosome"/>
</dbReference>
<evidence type="ECO:0000313" key="2">
    <source>
        <dbReference type="EMBL" id="AFC25181.1"/>
    </source>
</evidence>
<feature type="domain" description="SET" evidence="1">
    <location>
        <begin position="5"/>
        <end position="114"/>
    </location>
</feature>
<dbReference type="CDD" id="cd10540">
    <property type="entry name" value="SET_SpSet7-like"/>
    <property type="match status" value="1"/>
</dbReference>
<dbReference type="Gene3D" id="2.170.270.10">
    <property type="entry name" value="SET domain"/>
    <property type="match status" value="1"/>
</dbReference>
<protein>
    <submittedName>
        <fullName evidence="2">Nuclear protein SET</fullName>
    </submittedName>
</protein>
<sequence>MQRLDFIYFKDSPKGGRGIFTADYIPKDTLIEICPVLVLSNEDREKIHQTFLHDYYFLWDKEGKQAAIALGYGSLYNHSYQPNAYYQMNKDGQSIDVYAGEDIEPGQEICFNYNGQRFDDSPLWFEAK</sequence>
<gene>
    <name evidence="2" type="ordered locus">SGRA_2453</name>
</gene>
<evidence type="ECO:0000313" key="3">
    <source>
        <dbReference type="Proteomes" id="UP000007519"/>
    </source>
</evidence>
<dbReference type="EMBL" id="CP002831">
    <property type="protein sequence ID" value="AFC25181.1"/>
    <property type="molecule type" value="Genomic_DNA"/>
</dbReference>
<dbReference type="RefSeq" id="WP_015692794.1">
    <property type="nucleotide sequence ID" value="NC_016940.1"/>
</dbReference>